<reference evidence="1" key="1">
    <citation type="submission" date="2024-01" db="EMBL/GenBank/DDBJ databases">
        <title>The diversity of rhizobia nodulating Mimosa spp. in eleven states of Brazil covering several biomes is determined by host plant, location, and edaphic factors.</title>
        <authorList>
            <person name="Rouws L."/>
            <person name="Barauna A."/>
            <person name="Beukes C."/>
            <person name="De Faria S.M."/>
            <person name="Gross E."/>
            <person name="Dos Reis Junior F.B."/>
            <person name="Simon M."/>
            <person name="Maluk M."/>
            <person name="Odee D.W."/>
            <person name="Kenicer G."/>
            <person name="Young J.P.W."/>
            <person name="Reis V.M."/>
            <person name="Zilli J."/>
            <person name="James E.K."/>
        </authorList>
    </citation>
    <scope>NUCLEOTIDE SEQUENCE</scope>
    <source>
        <strain evidence="1">JPY452</strain>
    </source>
</reference>
<evidence type="ECO:0000313" key="1">
    <source>
        <dbReference type="EMBL" id="MEM5403987.1"/>
    </source>
</evidence>
<accession>A0ACC6RR03</accession>
<dbReference type="Proteomes" id="UP001392318">
    <property type="component" value="Unassembled WGS sequence"/>
</dbReference>
<protein>
    <submittedName>
        <fullName evidence="1">Response regulator</fullName>
    </submittedName>
</protein>
<gene>
    <name evidence="1" type="ORF">VSR83_28830</name>
</gene>
<comment type="caution">
    <text evidence="1">The sequence shown here is derived from an EMBL/GenBank/DDBJ whole genome shotgun (WGS) entry which is preliminary data.</text>
</comment>
<evidence type="ECO:0000313" key="2">
    <source>
        <dbReference type="Proteomes" id="UP001392318"/>
    </source>
</evidence>
<organism evidence="1 2">
    <name type="scientific">Paraburkholderia unamae</name>
    <dbReference type="NCBI Taxonomy" id="219649"/>
    <lineage>
        <taxon>Bacteria</taxon>
        <taxon>Pseudomonadati</taxon>
        <taxon>Pseudomonadota</taxon>
        <taxon>Betaproteobacteria</taxon>
        <taxon>Burkholderiales</taxon>
        <taxon>Burkholderiaceae</taxon>
        <taxon>Paraburkholderia</taxon>
    </lineage>
</organism>
<proteinExistence type="predicted"/>
<keyword evidence="2" id="KW-1185">Reference proteome</keyword>
<name>A0ACC6RR03_9BURK</name>
<dbReference type="EMBL" id="JAYMRU010000025">
    <property type="protein sequence ID" value="MEM5403987.1"/>
    <property type="molecule type" value="Genomic_DNA"/>
</dbReference>
<sequence length="123" mass="13247">MRAIMLVTLVDDDEAVRESLPDLVSMFGYAVSAFSSAEAFLASEVVDQTRCLVLDINMPGMGGLGLFRELKRLGKNVPVVFITAHKDAAVRDRLIAQGACDCLFKPFSDTALLAALKLALGEN</sequence>